<proteinExistence type="predicted"/>
<evidence type="ECO:0000313" key="3">
    <source>
        <dbReference type="EMBL" id="MFC5476419.1"/>
    </source>
</evidence>
<dbReference type="InterPro" id="IPR007488">
    <property type="entry name" value="DUF535"/>
</dbReference>
<name>A0ABW0ME19_9BURK</name>
<comment type="caution">
    <text evidence="3">The sequence shown here is derived from an EMBL/GenBank/DDBJ whole genome shotgun (WGS) entry which is preliminary data.</text>
</comment>
<dbReference type="PANTHER" id="PTHR38785:SF1">
    <property type="entry name" value="HOMOLOG OF VIRK"/>
    <property type="match status" value="1"/>
</dbReference>
<sequence length="501" mass="55348">MILSSYNHSLWSSFGAPTDVIGIPLMLALALAEWSIYLVPTSLAAIWIRGNKAIRLTSVKALVTAVGAVLLSRAIAVLWDWSQPAAETGDSYLDLATTGHYLSPSVKFAIILAAGLSLWTAKTIKTKWLGLLLVALSLVVGWARVFLGMHCPLDIFCTGIVSLAMMLAVNSKFGTAFSRRITGLIDHGYRNLALLPELSHQNASRVTLRSCLAHSRPGLSYVAKQVKVTARTFAHYHLTRRWLAYWNTSPMHAALAKATPRLLQKIYRPYQSIRLRRQDRLNILISHYNFVLQQGLGPLVLLATRSPVVLGSFSGKSGAAYEIRLSAIATLDREGELTLDLCCDQQRLFSVAFTFCGNELQPCVGIGCLQGPRGSDAQERVRSATRDMFGLRPKSLMVRLVREIGQAYGCKNLILVANRNRVMVHQMRKGQVFADYDEFWQELGAVRRADGDFQLLCGAIPAPDLQEIPSHKRSEARKRIDLIQRAVQATRAGFSNTFAGA</sequence>
<dbReference type="InterPro" id="IPR036938">
    <property type="entry name" value="PAP2/HPO_sf"/>
</dbReference>
<feature type="transmembrane region" description="Helical" evidence="1">
    <location>
        <begin position="20"/>
        <end position="47"/>
    </location>
</feature>
<dbReference type="Proteomes" id="UP001596045">
    <property type="component" value="Unassembled WGS sequence"/>
</dbReference>
<feature type="transmembrane region" description="Helical" evidence="1">
    <location>
        <begin position="59"/>
        <end position="81"/>
    </location>
</feature>
<accession>A0ABW0ME19</accession>
<dbReference type="EMBL" id="JBHSMT010000031">
    <property type="protein sequence ID" value="MFC5476419.1"/>
    <property type="molecule type" value="Genomic_DNA"/>
</dbReference>
<dbReference type="RefSeq" id="WP_379000601.1">
    <property type="nucleotide sequence ID" value="NZ_JBHSMT010000031.1"/>
</dbReference>
<organism evidence="3 4">
    <name type="scientific">Paraherbaspirillum soli</name>
    <dbReference type="NCBI Taxonomy" id="631222"/>
    <lineage>
        <taxon>Bacteria</taxon>
        <taxon>Pseudomonadati</taxon>
        <taxon>Pseudomonadota</taxon>
        <taxon>Betaproteobacteria</taxon>
        <taxon>Burkholderiales</taxon>
        <taxon>Oxalobacteraceae</taxon>
        <taxon>Paraherbaspirillum</taxon>
    </lineage>
</organism>
<protein>
    <submittedName>
        <fullName evidence="3">DUF535 family protein</fullName>
    </submittedName>
</protein>
<keyword evidence="1" id="KW-0812">Transmembrane</keyword>
<evidence type="ECO:0000313" key="4">
    <source>
        <dbReference type="Proteomes" id="UP001596045"/>
    </source>
</evidence>
<feature type="transmembrane region" description="Helical" evidence="1">
    <location>
        <begin position="128"/>
        <end position="147"/>
    </location>
</feature>
<evidence type="ECO:0000256" key="1">
    <source>
        <dbReference type="SAM" id="Phobius"/>
    </source>
</evidence>
<feature type="transmembrane region" description="Helical" evidence="1">
    <location>
        <begin position="101"/>
        <end position="121"/>
    </location>
</feature>
<keyword evidence="1" id="KW-1133">Transmembrane helix</keyword>
<dbReference type="PANTHER" id="PTHR38785">
    <property type="entry name" value="HOMOLOG OF VIRK"/>
    <property type="match status" value="1"/>
</dbReference>
<dbReference type="Pfam" id="PF01569">
    <property type="entry name" value="PAP2"/>
    <property type="match status" value="1"/>
</dbReference>
<reference evidence="4" key="1">
    <citation type="journal article" date="2019" name="Int. J. Syst. Evol. Microbiol.">
        <title>The Global Catalogue of Microorganisms (GCM) 10K type strain sequencing project: providing services to taxonomists for standard genome sequencing and annotation.</title>
        <authorList>
            <consortium name="The Broad Institute Genomics Platform"/>
            <consortium name="The Broad Institute Genome Sequencing Center for Infectious Disease"/>
            <person name="Wu L."/>
            <person name="Ma J."/>
        </authorList>
    </citation>
    <scope>NUCLEOTIDE SEQUENCE [LARGE SCALE GENOMIC DNA]</scope>
    <source>
        <strain evidence="4">JCM 17066</strain>
    </source>
</reference>
<feature type="domain" description="Phosphatidic acid phosphatase type 2/haloperoxidase" evidence="2">
    <location>
        <begin position="108"/>
        <end position="170"/>
    </location>
</feature>
<keyword evidence="4" id="KW-1185">Reference proteome</keyword>
<dbReference type="InterPro" id="IPR000326">
    <property type="entry name" value="PAP2/HPO"/>
</dbReference>
<gene>
    <name evidence="3" type="ORF">ACFPM8_20835</name>
</gene>
<dbReference type="SUPFAM" id="SSF48317">
    <property type="entry name" value="Acid phosphatase/Vanadium-dependent haloperoxidase"/>
    <property type="match status" value="1"/>
</dbReference>
<keyword evidence="1" id="KW-0472">Membrane</keyword>
<dbReference type="Pfam" id="PF04393">
    <property type="entry name" value="DUF535"/>
    <property type="match status" value="1"/>
</dbReference>
<evidence type="ECO:0000259" key="2">
    <source>
        <dbReference type="Pfam" id="PF01569"/>
    </source>
</evidence>